<evidence type="ECO:0000256" key="5">
    <source>
        <dbReference type="ARBA" id="ARBA00022722"/>
    </source>
</evidence>
<protein>
    <recommendedName>
        <fullName evidence="10">Defects in morphology protein 1</fullName>
    </recommendedName>
</protein>
<keyword evidence="4" id="KW-0004">4Fe-4S</keyword>
<evidence type="ECO:0000256" key="4">
    <source>
        <dbReference type="ARBA" id="ARBA00022485"/>
    </source>
</evidence>
<dbReference type="Pfam" id="PF09810">
    <property type="entry name" value="Exo5"/>
    <property type="match status" value="1"/>
</dbReference>
<evidence type="ECO:0000256" key="3">
    <source>
        <dbReference type="ARBA" id="ARBA00011245"/>
    </source>
</evidence>
<evidence type="ECO:0000256" key="6">
    <source>
        <dbReference type="ARBA" id="ARBA00022839"/>
    </source>
</evidence>
<dbReference type="EMBL" id="SBHS01000054">
    <property type="protein sequence ID" value="TWU71045.1"/>
    <property type="molecule type" value="Genomic_DNA"/>
</dbReference>
<dbReference type="AlphaFoldDB" id="A0A5C6FZ50"/>
<keyword evidence="4" id="KW-0408">Iron</keyword>
<evidence type="ECO:0000256" key="7">
    <source>
        <dbReference type="SAM" id="MobiDB-lite"/>
    </source>
</evidence>
<comment type="subunit">
    <text evidence="3">Monomer.</text>
</comment>
<dbReference type="GO" id="GO:0005739">
    <property type="term" value="C:mitochondrion"/>
    <property type="evidence" value="ECO:0007669"/>
    <property type="project" value="TreeGrafter"/>
</dbReference>
<organism evidence="8 9">
    <name type="scientific">Metarhizium rileyi (strain RCEF 4871)</name>
    <name type="common">Nomuraea rileyi</name>
    <dbReference type="NCBI Taxonomy" id="1649241"/>
    <lineage>
        <taxon>Eukaryota</taxon>
        <taxon>Fungi</taxon>
        <taxon>Dikarya</taxon>
        <taxon>Ascomycota</taxon>
        <taxon>Pezizomycotina</taxon>
        <taxon>Sordariomycetes</taxon>
        <taxon>Hypocreomycetidae</taxon>
        <taxon>Hypocreales</taxon>
        <taxon>Clavicipitaceae</taxon>
        <taxon>Metarhizium</taxon>
    </lineage>
</organism>
<dbReference type="Proteomes" id="UP000317257">
    <property type="component" value="Unassembled WGS sequence"/>
</dbReference>
<comment type="cofactor">
    <cofactor evidence="1">
        <name>[4Fe-4S] cluster</name>
        <dbReference type="ChEBI" id="CHEBI:49883"/>
    </cofactor>
</comment>
<evidence type="ECO:0000256" key="2">
    <source>
        <dbReference type="ARBA" id="ARBA00009797"/>
    </source>
</evidence>
<evidence type="ECO:0000313" key="9">
    <source>
        <dbReference type="Proteomes" id="UP000317257"/>
    </source>
</evidence>
<dbReference type="GO" id="GO:0005634">
    <property type="term" value="C:nucleus"/>
    <property type="evidence" value="ECO:0007669"/>
    <property type="project" value="TreeGrafter"/>
</dbReference>
<name>A0A5C6FZ50_METRR</name>
<dbReference type="GO" id="GO:0051539">
    <property type="term" value="F:4 iron, 4 sulfur cluster binding"/>
    <property type="evidence" value="ECO:0007669"/>
    <property type="project" value="UniProtKB-KW"/>
</dbReference>
<keyword evidence="4" id="KW-0479">Metal-binding</keyword>
<dbReference type="PANTHER" id="PTHR14464">
    <property type="entry name" value="EXONUCLEASE V"/>
    <property type="match status" value="1"/>
</dbReference>
<accession>A0A5C6FZ50</accession>
<keyword evidence="5" id="KW-0540">Nuclease</keyword>
<evidence type="ECO:0008006" key="10">
    <source>
        <dbReference type="Google" id="ProtNLM"/>
    </source>
</evidence>
<dbReference type="PANTHER" id="PTHR14464:SF4">
    <property type="entry name" value="EXONUCLEASE V"/>
    <property type="match status" value="1"/>
</dbReference>
<keyword evidence="6" id="KW-0269">Exonuclease</keyword>
<dbReference type="InterPro" id="IPR019190">
    <property type="entry name" value="EXOV"/>
</dbReference>
<evidence type="ECO:0000313" key="8">
    <source>
        <dbReference type="EMBL" id="TWU71045.1"/>
    </source>
</evidence>
<dbReference type="GO" id="GO:0045145">
    <property type="term" value="F:single-stranded DNA 5'-3' DNA exonuclease activity"/>
    <property type="evidence" value="ECO:0007669"/>
    <property type="project" value="InterPro"/>
</dbReference>
<keyword evidence="6" id="KW-0378">Hydrolase</keyword>
<feature type="region of interest" description="Disordered" evidence="7">
    <location>
        <begin position="61"/>
        <end position="86"/>
    </location>
</feature>
<keyword evidence="4" id="KW-0411">Iron-sulfur</keyword>
<sequence>MAAPTILDTESDYLSDISSEEELLLIELSSKHHQGVGGSAPSTLYKSNACNVDLLPGRTDAIDDESSSVTKGSGVSTGLPTFEPGRSRSLETDVIYPDLSRALNAIANDGDGGSKTLNDQVTETDESEYDRSPLQRFRSYPKRPLTVTDLTAGAWCELQYWYTLTRLPGGRRTKTSAMKLGSTIHKKLEEEVHETVQVDVSTDEDRFGLKLWNFIQGLRTLRETGFTRELEVWGTVQGNFVNGVIDALSHDNPNPKFEKELTEQSKIEPHQKSLTSYFAQNGNPAGAVPSPKVYLIDVKTRGSRAPVTKVLLRPAKIQLLLYHRFLSNIAAGRLDFLKLFRRYGLDPDDTFSDAFLAQMVDFDDDIFESLPSSNLSPVCVDVTKDLERQSSQKGAVQVLKHRTLRELLLLVEEEVKLTFPMGRKSMGLMLRVQYLHRGDGSDIDVHDFPVSNHSLDGYLEQYMAWWQGERKAEGVVIEEAFKCRTCEFAPDCSWRNARAEAQVQEARRAQARRQGSKSSVRK</sequence>
<evidence type="ECO:0000256" key="1">
    <source>
        <dbReference type="ARBA" id="ARBA00001966"/>
    </source>
</evidence>
<gene>
    <name evidence="8" type="ORF">ED733_002056</name>
</gene>
<proteinExistence type="inferred from homology"/>
<reference evidence="9" key="1">
    <citation type="submission" date="2018-12" db="EMBL/GenBank/DDBJ databases">
        <title>The complete genome of Metarhizium rileyi, a key fungal pathogen of Lepidoptera.</title>
        <authorList>
            <person name="Binneck E."/>
            <person name="Lastra C.C.L."/>
            <person name="Sosa-Gomez D.R."/>
        </authorList>
    </citation>
    <scope>NUCLEOTIDE SEQUENCE [LARGE SCALE GENOMIC DNA]</scope>
    <source>
        <strain evidence="9">Cep018-CH2</strain>
    </source>
</reference>
<feature type="region of interest" description="Disordered" evidence="7">
    <location>
        <begin position="107"/>
        <end position="132"/>
    </location>
</feature>
<feature type="compositionally biased region" description="Low complexity" evidence="7">
    <location>
        <begin position="67"/>
        <end position="78"/>
    </location>
</feature>
<dbReference type="GO" id="GO:0036297">
    <property type="term" value="P:interstrand cross-link repair"/>
    <property type="evidence" value="ECO:0007669"/>
    <property type="project" value="TreeGrafter"/>
</dbReference>
<comment type="caution">
    <text evidence="8">The sequence shown here is derived from an EMBL/GenBank/DDBJ whole genome shotgun (WGS) entry which is preliminary data.</text>
</comment>
<comment type="similarity">
    <text evidence="2">Belongs to the EXO5 family.</text>
</comment>